<evidence type="ECO:0000313" key="3">
    <source>
        <dbReference type="Proteomes" id="UP000059680"/>
    </source>
</evidence>
<keyword evidence="3" id="KW-1185">Reference proteome</keyword>
<feature type="region of interest" description="Disordered" evidence="1">
    <location>
        <begin position="13"/>
        <end position="63"/>
    </location>
</feature>
<organism evidence="2 3">
    <name type="scientific">Oryza sativa subsp. japonica</name>
    <name type="common">Rice</name>
    <dbReference type="NCBI Taxonomy" id="39947"/>
    <lineage>
        <taxon>Eukaryota</taxon>
        <taxon>Viridiplantae</taxon>
        <taxon>Streptophyta</taxon>
        <taxon>Embryophyta</taxon>
        <taxon>Tracheophyta</taxon>
        <taxon>Spermatophyta</taxon>
        <taxon>Magnoliopsida</taxon>
        <taxon>Liliopsida</taxon>
        <taxon>Poales</taxon>
        <taxon>Poaceae</taxon>
        <taxon>BOP clade</taxon>
        <taxon>Oryzoideae</taxon>
        <taxon>Oryzeae</taxon>
        <taxon>Oryzinae</taxon>
        <taxon>Oryza</taxon>
        <taxon>Oryza sativa</taxon>
    </lineage>
</organism>
<sequence length="75" mass="8361">MWCKRLDQRWTIPISPPRGSSGESQYSDRHRVPLPAVTPGLRRRRANPAAPLPNPGPTLQAGGHRQFATAIWLLP</sequence>
<protein>
    <submittedName>
        <fullName evidence="2">Os04g0588500 protein</fullName>
    </submittedName>
</protein>
<gene>
    <name evidence="2" type="ordered locus">Os04g0588500</name>
    <name evidence="2" type="ORF">OSNPB_040588500</name>
</gene>
<reference evidence="2 3" key="2">
    <citation type="journal article" date="2013" name="Plant Cell Physiol.">
        <title>Rice Annotation Project Database (RAP-DB): an integrative and interactive database for rice genomics.</title>
        <authorList>
            <person name="Sakai H."/>
            <person name="Lee S.S."/>
            <person name="Tanaka T."/>
            <person name="Numa H."/>
            <person name="Kim J."/>
            <person name="Kawahara Y."/>
            <person name="Wakimoto H."/>
            <person name="Yang C.C."/>
            <person name="Iwamoto M."/>
            <person name="Abe T."/>
            <person name="Yamada Y."/>
            <person name="Muto A."/>
            <person name="Inokuchi H."/>
            <person name="Ikemura T."/>
            <person name="Matsumoto T."/>
            <person name="Sasaki T."/>
            <person name="Itoh T."/>
        </authorList>
    </citation>
    <scope>NUCLEOTIDE SEQUENCE [LARGE SCALE GENOMIC DNA]</scope>
    <source>
        <strain evidence="3">cv. Nipponbare</strain>
    </source>
</reference>
<dbReference type="PaxDb" id="39947-A0A0P0WE12"/>
<evidence type="ECO:0000256" key="1">
    <source>
        <dbReference type="SAM" id="MobiDB-lite"/>
    </source>
</evidence>
<dbReference type="Proteomes" id="UP000059680">
    <property type="component" value="Chromosome 4"/>
</dbReference>
<dbReference type="EMBL" id="AP014960">
    <property type="protein sequence ID" value="BAS90723.1"/>
    <property type="molecule type" value="Genomic_DNA"/>
</dbReference>
<evidence type="ECO:0000313" key="2">
    <source>
        <dbReference type="EMBL" id="BAS90723.1"/>
    </source>
</evidence>
<dbReference type="InParanoid" id="A0A0P0WE12"/>
<reference evidence="3" key="1">
    <citation type="journal article" date="2005" name="Nature">
        <title>The map-based sequence of the rice genome.</title>
        <authorList>
            <consortium name="International rice genome sequencing project (IRGSP)"/>
            <person name="Matsumoto T."/>
            <person name="Wu J."/>
            <person name="Kanamori H."/>
            <person name="Katayose Y."/>
            <person name="Fujisawa M."/>
            <person name="Namiki N."/>
            <person name="Mizuno H."/>
            <person name="Yamamoto K."/>
            <person name="Antonio B.A."/>
            <person name="Baba T."/>
            <person name="Sakata K."/>
            <person name="Nagamura Y."/>
            <person name="Aoki H."/>
            <person name="Arikawa K."/>
            <person name="Arita K."/>
            <person name="Bito T."/>
            <person name="Chiden Y."/>
            <person name="Fujitsuka N."/>
            <person name="Fukunaka R."/>
            <person name="Hamada M."/>
            <person name="Harada C."/>
            <person name="Hayashi A."/>
            <person name="Hijishita S."/>
            <person name="Honda M."/>
            <person name="Hosokawa S."/>
            <person name="Ichikawa Y."/>
            <person name="Idonuma A."/>
            <person name="Iijima M."/>
            <person name="Ikeda M."/>
            <person name="Ikeno M."/>
            <person name="Ito K."/>
            <person name="Ito S."/>
            <person name="Ito T."/>
            <person name="Ito Y."/>
            <person name="Ito Y."/>
            <person name="Iwabuchi A."/>
            <person name="Kamiya K."/>
            <person name="Karasawa W."/>
            <person name="Kurita K."/>
            <person name="Katagiri S."/>
            <person name="Kikuta A."/>
            <person name="Kobayashi H."/>
            <person name="Kobayashi N."/>
            <person name="Machita K."/>
            <person name="Maehara T."/>
            <person name="Masukawa M."/>
            <person name="Mizubayashi T."/>
            <person name="Mukai Y."/>
            <person name="Nagasaki H."/>
            <person name="Nagata Y."/>
            <person name="Naito S."/>
            <person name="Nakashima M."/>
            <person name="Nakama Y."/>
            <person name="Nakamichi Y."/>
            <person name="Nakamura M."/>
            <person name="Meguro A."/>
            <person name="Negishi M."/>
            <person name="Ohta I."/>
            <person name="Ohta T."/>
            <person name="Okamoto M."/>
            <person name="Ono N."/>
            <person name="Saji S."/>
            <person name="Sakaguchi M."/>
            <person name="Sakai K."/>
            <person name="Shibata M."/>
            <person name="Shimokawa T."/>
            <person name="Song J."/>
            <person name="Takazaki Y."/>
            <person name="Terasawa K."/>
            <person name="Tsugane M."/>
            <person name="Tsuji K."/>
            <person name="Ueda S."/>
            <person name="Waki K."/>
            <person name="Yamagata H."/>
            <person name="Yamamoto M."/>
            <person name="Yamamoto S."/>
            <person name="Yamane H."/>
            <person name="Yoshiki S."/>
            <person name="Yoshihara R."/>
            <person name="Yukawa K."/>
            <person name="Zhong H."/>
            <person name="Yano M."/>
            <person name="Yuan Q."/>
            <person name="Ouyang S."/>
            <person name="Liu J."/>
            <person name="Jones K.M."/>
            <person name="Gansberger K."/>
            <person name="Moffat K."/>
            <person name="Hill J."/>
            <person name="Bera J."/>
            <person name="Fadrosh D."/>
            <person name="Jin S."/>
            <person name="Johri S."/>
            <person name="Kim M."/>
            <person name="Overton L."/>
            <person name="Reardon M."/>
            <person name="Tsitrin T."/>
            <person name="Vuong H."/>
            <person name="Weaver B."/>
            <person name="Ciecko A."/>
            <person name="Tallon L."/>
            <person name="Jackson J."/>
            <person name="Pai G."/>
            <person name="Aken S.V."/>
            <person name="Utterback T."/>
            <person name="Reidmuller S."/>
            <person name="Feldblyum T."/>
            <person name="Hsiao J."/>
            <person name="Zismann V."/>
            <person name="Iobst S."/>
            <person name="de Vazeille A.R."/>
            <person name="Buell C.R."/>
            <person name="Ying K."/>
            <person name="Li Y."/>
            <person name="Lu T."/>
            <person name="Huang Y."/>
            <person name="Zhao Q."/>
            <person name="Feng Q."/>
            <person name="Zhang L."/>
            <person name="Zhu J."/>
            <person name="Weng Q."/>
            <person name="Mu J."/>
            <person name="Lu Y."/>
            <person name="Fan D."/>
            <person name="Liu Y."/>
            <person name="Guan J."/>
            <person name="Zhang Y."/>
            <person name="Yu S."/>
            <person name="Liu X."/>
            <person name="Zhang Y."/>
            <person name="Hong G."/>
            <person name="Han B."/>
            <person name="Choisne N."/>
            <person name="Demange N."/>
            <person name="Orjeda G."/>
            <person name="Samain S."/>
            <person name="Cattolico L."/>
            <person name="Pelletier E."/>
            <person name="Couloux A."/>
            <person name="Segurens B."/>
            <person name="Wincker P."/>
            <person name="D'Hont A."/>
            <person name="Scarpelli C."/>
            <person name="Weissenbach J."/>
            <person name="Salanoubat M."/>
            <person name="Quetier F."/>
            <person name="Yu Y."/>
            <person name="Kim H.R."/>
            <person name="Rambo T."/>
            <person name="Currie J."/>
            <person name="Collura K."/>
            <person name="Luo M."/>
            <person name="Yang T."/>
            <person name="Ammiraju J.S.S."/>
            <person name="Engler F."/>
            <person name="Soderlund C."/>
            <person name="Wing R.A."/>
            <person name="Palmer L.E."/>
            <person name="de la Bastide M."/>
            <person name="Spiegel L."/>
            <person name="Nascimento L."/>
            <person name="Zutavern T."/>
            <person name="O'Shaughnessy A."/>
            <person name="Dike S."/>
            <person name="Dedhia N."/>
            <person name="Preston R."/>
            <person name="Balija V."/>
            <person name="McCombie W.R."/>
            <person name="Chow T."/>
            <person name="Chen H."/>
            <person name="Chung M."/>
            <person name="Chen C."/>
            <person name="Shaw J."/>
            <person name="Wu H."/>
            <person name="Hsiao K."/>
            <person name="Chao Y."/>
            <person name="Chu M."/>
            <person name="Cheng C."/>
            <person name="Hour A."/>
            <person name="Lee P."/>
            <person name="Lin S."/>
            <person name="Lin Y."/>
            <person name="Liou J."/>
            <person name="Liu S."/>
            <person name="Hsing Y."/>
            <person name="Raghuvanshi S."/>
            <person name="Mohanty A."/>
            <person name="Bharti A.K."/>
            <person name="Gaur A."/>
            <person name="Gupta V."/>
            <person name="Kumar D."/>
            <person name="Ravi V."/>
            <person name="Vij S."/>
            <person name="Kapur A."/>
            <person name="Khurana P."/>
            <person name="Khurana P."/>
            <person name="Khurana J.P."/>
            <person name="Tyagi A.K."/>
            <person name="Gaikwad K."/>
            <person name="Singh A."/>
            <person name="Dalal V."/>
            <person name="Srivastava S."/>
            <person name="Dixit A."/>
            <person name="Pal A.K."/>
            <person name="Ghazi I.A."/>
            <person name="Yadav M."/>
            <person name="Pandit A."/>
            <person name="Bhargava A."/>
            <person name="Sureshbabu K."/>
            <person name="Batra K."/>
            <person name="Sharma T.R."/>
            <person name="Mohapatra T."/>
            <person name="Singh N.K."/>
            <person name="Messing J."/>
            <person name="Nelson A.B."/>
            <person name="Fuks G."/>
            <person name="Kavchok S."/>
            <person name="Keizer G."/>
            <person name="Linton E."/>
            <person name="Llaca V."/>
            <person name="Song R."/>
            <person name="Tanyolac B."/>
            <person name="Young S."/>
            <person name="Ho-Il K."/>
            <person name="Hahn J.H."/>
            <person name="Sangsakoo G."/>
            <person name="Vanavichit A."/>
            <person name="de Mattos Luiz.A.T."/>
            <person name="Zimmer P.D."/>
            <person name="Malone G."/>
            <person name="Dellagostin O."/>
            <person name="de Oliveira A.C."/>
            <person name="Bevan M."/>
            <person name="Bancroft I."/>
            <person name="Minx P."/>
            <person name="Cordum H."/>
            <person name="Wilson R."/>
            <person name="Cheng Z."/>
            <person name="Jin W."/>
            <person name="Jiang J."/>
            <person name="Leong S.A."/>
            <person name="Iwama H."/>
            <person name="Gojobori T."/>
            <person name="Itoh T."/>
            <person name="Niimura Y."/>
            <person name="Fujii Y."/>
            <person name="Habara T."/>
            <person name="Sakai H."/>
            <person name="Sato Y."/>
            <person name="Wilson G."/>
            <person name="Kumar K."/>
            <person name="McCouch S."/>
            <person name="Juretic N."/>
            <person name="Hoen D."/>
            <person name="Wright S."/>
            <person name="Bruskiewich R."/>
            <person name="Bureau T."/>
            <person name="Miyao A."/>
            <person name="Hirochika H."/>
            <person name="Nishikawa T."/>
            <person name="Kadowaki K."/>
            <person name="Sugiura M."/>
            <person name="Burr B."/>
            <person name="Sasaki T."/>
        </authorList>
    </citation>
    <scope>NUCLEOTIDE SEQUENCE [LARGE SCALE GENOMIC DNA]</scope>
    <source>
        <strain evidence="3">cv. Nipponbare</strain>
    </source>
</reference>
<name>A0A0P0WE12_ORYSJ</name>
<proteinExistence type="predicted"/>
<accession>A0A0P0WE12</accession>
<reference evidence="2 3" key="3">
    <citation type="journal article" date="2013" name="Rice">
        <title>Improvement of the Oryza sativa Nipponbare reference genome using next generation sequence and optical map data.</title>
        <authorList>
            <person name="Kawahara Y."/>
            <person name="de la Bastide M."/>
            <person name="Hamilton J.P."/>
            <person name="Kanamori H."/>
            <person name="McCombie W.R."/>
            <person name="Ouyang S."/>
            <person name="Schwartz D.C."/>
            <person name="Tanaka T."/>
            <person name="Wu J."/>
            <person name="Zhou S."/>
            <person name="Childs K.L."/>
            <person name="Davidson R.M."/>
            <person name="Lin H."/>
            <person name="Quesada-Ocampo L."/>
            <person name="Vaillancourt B."/>
            <person name="Sakai H."/>
            <person name="Lee S.S."/>
            <person name="Kim J."/>
            <person name="Numa H."/>
            <person name="Itoh T."/>
            <person name="Buell C.R."/>
            <person name="Matsumoto T."/>
        </authorList>
    </citation>
    <scope>NUCLEOTIDE SEQUENCE [LARGE SCALE GENOMIC DNA]</scope>
    <source>
        <strain evidence="3">cv. Nipponbare</strain>
    </source>
</reference>
<dbReference type="Gramene" id="Os04t0588500-01">
    <property type="protein sequence ID" value="Os04t0588500-01"/>
    <property type="gene ID" value="Os04g0588500"/>
</dbReference>
<dbReference type="AlphaFoldDB" id="A0A0P0WE12"/>